<accession>A0ABT3XLM5</accession>
<proteinExistence type="predicted"/>
<reference evidence="1" key="1">
    <citation type="submission" date="2022-10" db="EMBL/GenBank/DDBJ databases">
        <title>Chryseobacterium sp. nov., a novel bacterial species.</title>
        <authorList>
            <person name="Cao Y."/>
        </authorList>
    </citation>
    <scope>NUCLEOTIDE SEQUENCE</scope>
    <source>
        <strain evidence="1">CCTCC AB2015118</strain>
    </source>
</reference>
<name>A0ABT3XLM5_9FLAO</name>
<dbReference type="Proteomes" id="UP001073122">
    <property type="component" value="Unassembled WGS sequence"/>
</dbReference>
<organism evidence="1 2">
    <name type="scientific">Chryseobacterium formosus</name>
    <dbReference type="NCBI Taxonomy" id="1537363"/>
    <lineage>
        <taxon>Bacteria</taxon>
        <taxon>Pseudomonadati</taxon>
        <taxon>Bacteroidota</taxon>
        <taxon>Flavobacteriia</taxon>
        <taxon>Flavobacteriales</taxon>
        <taxon>Weeksellaceae</taxon>
        <taxon>Chryseobacterium group</taxon>
        <taxon>Chryseobacterium</taxon>
    </lineage>
</organism>
<evidence type="ECO:0000313" key="2">
    <source>
        <dbReference type="Proteomes" id="UP001073122"/>
    </source>
</evidence>
<dbReference type="EMBL" id="JAOVZW010000001">
    <property type="protein sequence ID" value="MCX8522377.1"/>
    <property type="molecule type" value="Genomic_DNA"/>
</dbReference>
<protein>
    <submittedName>
        <fullName evidence="1">Uncharacterized protein</fullName>
    </submittedName>
</protein>
<sequence>MKAPNYTLKFIDRIKSAKFFKYKNEDKLKLLEQKISDSVIVVNLPPKSTSRIEQTSNYRWYRTVEYVEIDHQRYTVEELQQKLIKVKADGIFKIE</sequence>
<dbReference type="RefSeq" id="WP_267263708.1">
    <property type="nucleotide sequence ID" value="NZ_JAOVZW010000001.1"/>
</dbReference>
<comment type="caution">
    <text evidence="1">The sequence shown here is derived from an EMBL/GenBank/DDBJ whole genome shotgun (WGS) entry which is preliminary data.</text>
</comment>
<keyword evidence="2" id="KW-1185">Reference proteome</keyword>
<gene>
    <name evidence="1" type="ORF">OF897_00375</name>
</gene>
<evidence type="ECO:0000313" key="1">
    <source>
        <dbReference type="EMBL" id="MCX8522377.1"/>
    </source>
</evidence>